<evidence type="ECO:0000256" key="8">
    <source>
        <dbReference type="RuleBase" id="RU003699"/>
    </source>
</evidence>
<dbReference type="STRING" id="1191523.MROS_0190"/>
<dbReference type="PANTHER" id="PTHR11831">
    <property type="entry name" value="30S 40S RIBOSOMAL PROTEIN"/>
    <property type="match status" value="1"/>
</dbReference>
<dbReference type="CDD" id="cd00165">
    <property type="entry name" value="S4"/>
    <property type="match status" value="1"/>
</dbReference>
<evidence type="ECO:0000256" key="5">
    <source>
        <dbReference type="ARBA" id="ARBA00023274"/>
    </source>
</evidence>
<dbReference type="NCBIfam" id="NF003717">
    <property type="entry name" value="PRK05327.1"/>
    <property type="match status" value="1"/>
</dbReference>
<dbReference type="GO" id="GO:0015935">
    <property type="term" value="C:small ribosomal subunit"/>
    <property type="evidence" value="ECO:0007669"/>
    <property type="project" value="InterPro"/>
</dbReference>
<comment type="function">
    <text evidence="7">One of the primary rRNA binding proteins, it binds directly to 16S rRNA where it nucleates assembly of the body of the 30S subunit.</text>
</comment>
<evidence type="ECO:0000259" key="9">
    <source>
        <dbReference type="SMART" id="SM00363"/>
    </source>
</evidence>
<comment type="subunit">
    <text evidence="7">Part of the 30S ribosomal subunit. Contacts protein S5. The interaction surface between S4 and S5 is involved in control of translational fidelity.</text>
</comment>
<feature type="domain" description="RNA-binding S4" evidence="9">
    <location>
        <begin position="74"/>
        <end position="138"/>
    </location>
</feature>
<organism evidence="11 12">
    <name type="scientific">Melioribacter roseus (strain DSM 23840 / JCM 17771 / VKM B-2668 / P3M-2)</name>
    <dbReference type="NCBI Taxonomy" id="1191523"/>
    <lineage>
        <taxon>Bacteria</taxon>
        <taxon>Pseudomonadati</taxon>
        <taxon>Ignavibacteriota</taxon>
        <taxon>Ignavibacteria</taxon>
        <taxon>Ignavibacteriales</taxon>
        <taxon>Melioribacteraceae</taxon>
        <taxon>Melioribacter</taxon>
    </lineage>
</organism>
<evidence type="ECO:0000313" key="11">
    <source>
        <dbReference type="EMBL" id="AFN73434.1"/>
    </source>
</evidence>
<dbReference type="PATRIC" id="fig|1191523.3.peg.196"/>
<dbReference type="KEGG" id="mro:MROS_0190"/>
<dbReference type="EMBL" id="CP003557">
    <property type="protein sequence ID" value="AFN73434.1"/>
    <property type="molecule type" value="Genomic_DNA"/>
</dbReference>
<dbReference type="HOGENOM" id="CLU_092403_1_0_10"/>
<evidence type="ECO:0000259" key="10">
    <source>
        <dbReference type="SMART" id="SM01390"/>
    </source>
</evidence>
<dbReference type="GO" id="GO:0019843">
    <property type="term" value="F:rRNA binding"/>
    <property type="evidence" value="ECO:0007669"/>
    <property type="project" value="UniProtKB-UniRule"/>
</dbReference>
<dbReference type="Pfam" id="PF01479">
    <property type="entry name" value="S4"/>
    <property type="match status" value="1"/>
</dbReference>
<dbReference type="InterPro" id="IPR002942">
    <property type="entry name" value="S4_RNA-bd"/>
</dbReference>
<evidence type="ECO:0000256" key="7">
    <source>
        <dbReference type="HAMAP-Rule" id="MF_01306"/>
    </source>
</evidence>
<dbReference type="AlphaFoldDB" id="I6ZN82"/>
<dbReference type="SMART" id="SM00363">
    <property type="entry name" value="S4"/>
    <property type="match status" value="1"/>
</dbReference>
<keyword evidence="4 7" id="KW-0689">Ribosomal protein</keyword>
<evidence type="ECO:0000256" key="3">
    <source>
        <dbReference type="ARBA" id="ARBA00022884"/>
    </source>
</evidence>
<evidence type="ECO:0000256" key="4">
    <source>
        <dbReference type="ARBA" id="ARBA00022980"/>
    </source>
</evidence>
<proteinExistence type="inferred from homology"/>
<keyword evidence="3 7" id="KW-0694">RNA-binding</keyword>
<dbReference type="PROSITE" id="PS50889">
    <property type="entry name" value="S4"/>
    <property type="match status" value="1"/>
</dbReference>
<dbReference type="FunFam" id="3.10.290.10:FF:000001">
    <property type="entry name" value="30S ribosomal protein S4"/>
    <property type="match status" value="1"/>
</dbReference>
<dbReference type="PANTHER" id="PTHR11831:SF4">
    <property type="entry name" value="SMALL RIBOSOMAL SUBUNIT PROTEIN US4M"/>
    <property type="match status" value="1"/>
</dbReference>
<name>I6ZN82_MELRP</name>
<dbReference type="GO" id="GO:0003735">
    <property type="term" value="F:structural constituent of ribosome"/>
    <property type="evidence" value="ECO:0007669"/>
    <property type="project" value="InterPro"/>
</dbReference>
<dbReference type="NCBIfam" id="TIGR01017">
    <property type="entry name" value="rpsD_bact"/>
    <property type="match status" value="1"/>
</dbReference>
<dbReference type="InterPro" id="IPR005709">
    <property type="entry name" value="Ribosomal_uS4_bac-type"/>
</dbReference>
<dbReference type="InterPro" id="IPR018079">
    <property type="entry name" value="Ribosomal_uS4_CS"/>
</dbReference>
<dbReference type="GO" id="GO:0006412">
    <property type="term" value="P:translation"/>
    <property type="evidence" value="ECO:0007669"/>
    <property type="project" value="UniProtKB-UniRule"/>
</dbReference>
<evidence type="ECO:0000256" key="1">
    <source>
        <dbReference type="ARBA" id="ARBA00007465"/>
    </source>
</evidence>
<dbReference type="SMART" id="SM01390">
    <property type="entry name" value="Ribosomal_S4"/>
    <property type="match status" value="1"/>
</dbReference>
<sequence>MPFRALSARKEKLYSGSARFVPSIQVFRVWRSVERKTKVKRIYGLQETQFKLYFFRATRQKGVTGANLVKLLERRLDNVVYRLGFAPSRKAARQLVLHRHFTVNGKVVDIPSYLLMPGDVIAVREKSKKLDIIHDSLRRTKDNAYGWLSVDKASLSGTFMNIPEREDIPLNANEQLIVELYSK</sequence>
<dbReference type="Gene3D" id="3.10.290.10">
    <property type="entry name" value="RNA-binding S4 domain"/>
    <property type="match status" value="1"/>
</dbReference>
<dbReference type="PROSITE" id="PS00632">
    <property type="entry name" value="RIBOSOMAL_S4"/>
    <property type="match status" value="1"/>
</dbReference>
<dbReference type="InterPro" id="IPR001912">
    <property type="entry name" value="Ribosomal_uS4_N"/>
</dbReference>
<evidence type="ECO:0000313" key="12">
    <source>
        <dbReference type="Proteomes" id="UP000009011"/>
    </source>
</evidence>
<dbReference type="InterPro" id="IPR036986">
    <property type="entry name" value="S4_RNA-bd_sf"/>
</dbReference>
<dbReference type="eggNOG" id="COG0522">
    <property type="taxonomic scope" value="Bacteria"/>
</dbReference>
<comment type="similarity">
    <text evidence="1 7 8">Belongs to the universal ribosomal protein uS4 family.</text>
</comment>
<dbReference type="GO" id="GO:0042274">
    <property type="term" value="P:ribosomal small subunit biogenesis"/>
    <property type="evidence" value="ECO:0007669"/>
    <property type="project" value="TreeGrafter"/>
</dbReference>
<dbReference type="InterPro" id="IPR022801">
    <property type="entry name" value="Ribosomal_uS4"/>
</dbReference>
<comment type="function">
    <text evidence="7">With S5 and S12 plays an important role in translational accuracy.</text>
</comment>
<evidence type="ECO:0000256" key="6">
    <source>
        <dbReference type="ARBA" id="ARBA00035254"/>
    </source>
</evidence>
<reference evidence="11 12" key="1">
    <citation type="journal article" date="2013" name="PLoS ONE">
        <title>Genomic analysis of Melioribacter roseus, facultatively anaerobic organotrophic bacterium representing a novel deep lineage within Bacteriodetes/Chlorobi group.</title>
        <authorList>
            <person name="Kadnikov V.V."/>
            <person name="Mardanov A.V."/>
            <person name="Podosokorskaya O.A."/>
            <person name="Gavrilov S.N."/>
            <person name="Kublanov I.V."/>
            <person name="Beletsky A.V."/>
            <person name="Bonch-Osmolovskaya E.A."/>
            <person name="Ravin N.V."/>
        </authorList>
    </citation>
    <scope>NUCLEOTIDE SEQUENCE [LARGE SCALE GENOMIC DNA]</scope>
    <source>
        <strain evidence="12">JCM 17771 / P3M-2</strain>
    </source>
</reference>
<feature type="domain" description="Small ribosomal subunit protein uS4 N-terminal" evidence="10">
    <location>
        <begin position="24"/>
        <end position="73"/>
    </location>
</feature>
<keyword evidence="2 7" id="KW-0699">rRNA-binding</keyword>
<keyword evidence="12" id="KW-1185">Reference proteome</keyword>
<keyword evidence="5 7" id="KW-0687">Ribonucleoprotein</keyword>
<gene>
    <name evidence="7" type="primary">rpsD</name>
    <name evidence="11" type="ordered locus">MROS_0190</name>
</gene>
<dbReference type="Gene3D" id="1.10.1050.10">
    <property type="entry name" value="Ribosomal Protein S4 Delta 41, Chain A, domain 1"/>
    <property type="match status" value="1"/>
</dbReference>
<protein>
    <recommendedName>
        <fullName evidence="6 7">Small ribosomal subunit protein uS4</fullName>
    </recommendedName>
</protein>
<dbReference type="SUPFAM" id="SSF55174">
    <property type="entry name" value="Alpha-L RNA-binding motif"/>
    <property type="match status" value="1"/>
</dbReference>
<accession>I6ZN82</accession>
<dbReference type="Proteomes" id="UP000009011">
    <property type="component" value="Chromosome"/>
</dbReference>
<dbReference type="HAMAP" id="MF_01306_B">
    <property type="entry name" value="Ribosomal_uS4_B"/>
    <property type="match status" value="1"/>
</dbReference>
<dbReference type="Pfam" id="PF00163">
    <property type="entry name" value="Ribosomal_S4"/>
    <property type="match status" value="1"/>
</dbReference>
<evidence type="ECO:0000256" key="2">
    <source>
        <dbReference type="ARBA" id="ARBA00022730"/>
    </source>
</evidence>